<feature type="domain" description="RNA polymerase sigma factor 70 region 4 type 2" evidence="6">
    <location>
        <begin position="99"/>
        <end position="150"/>
    </location>
</feature>
<dbReference type="InterPro" id="IPR039425">
    <property type="entry name" value="RNA_pol_sigma-70-like"/>
</dbReference>
<keyword evidence="2" id="KW-0805">Transcription regulation</keyword>
<dbReference type="GO" id="GO:0006352">
    <property type="term" value="P:DNA-templated transcription initiation"/>
    <property type="evidence" value="ECO:0007669"/>
    <property type="project" value="InterPro"/>
</dbReference>
<dbReference type="InterPro" id="IPR014284">
    <property type="entry name" value="RNA_pol_sigma-70_dom"/>
</dbReference>
<evidence type="ECO:0000256" key="1">
    <source>
        <dbReference type="ARBA" id="ARBA00010641"/>
    </source>
</evidence>
<dbReference type="OrthoDB" id="9794508at2"/>
<keyword evidence="3" id="KW-0731">Sigma factor</keyword>
<dbReference type="Proteomes" id="UP000182738">
    <property type="component" value="Unassembled WGS sequence"/>
</dbReference>
<evidence type="ECO:0000256" key="2">
    <source>
        <dbReference type="ARBA" id="ARBA00023015"/>
    </source>
</evidence>
<keyword evidence="4" id="KW-0804">Transcription</keyword>
<dbReference type="Gene3D" id="1.10.1740.10">
    <property type="match status" value="1"/>
</dbReference>
<dbReference type="PANTHER" id="PTHR43133">
    <property type="entry name" value="RNA POLYMERASE ECF-TYPE SIGMA FACTO"/>
    <property type="match status" value="1"/>
</dbReference>
<dbReference type="Pfam" id="PF04542">
    <property type="entry name" value="Sigma70_r2"/>
    <property type="match status" value="1"/>
</dbReference>
<proteinExistence type="inferred from homology"/>
<organism evidence="7 8">
    <name type="scientific">Anoxybacillus suryakundensis</name>
    <dbReference type="NCBI Taxonomy" id="1325335"/>
    <lineage>
        <taxon>Bacteria</taxon>
        <taxon>Bacillati</taxon>
        <taxon>Bacillota</taxon>
        <taxon>Bacilli</taxon>
        <taxon>Bacillales</taxon>
        <taxon>Anoxybacillaceae</taxon>
        <taxon>Anoxybacillus</taxon>
    </lineage>
</organism>
<comment type="similarity">
    <text evidence="1">Belongs to the sigma-70 factor family. ECF subfamily.</text>
</comment>
<evidence type="ECO:0000313" key="8">
    <source>
        <dbReference type="Proteomes" id="UP000182738"/>
    </source>
</evidence>
<evidence type="ECO:0000256" key="3">
    <source>
        <dbReference type="ARBA" id="ARBA00023082"/>
    </source>
</evidence>
<dbReference type="AlphaFoldDB" id="A0A0K6GQ56"/>
<sequence>MCPKEQIKRAMDEYGNMVLRLAYTYMSNQHDAEDVFQDVFIKLYEHMDRMQSEEHMKAWLIRVTINICKNKLKSFVYRKMDAYEDGAHSPYIDNNDSFEVILAVTSLPTKYREVVHLFYYEGYQTKEIAHLLKKRESTVRSLLSRAREMLKNKLKGDYDFA</sequence>
<dbReference type="GO" id="GO:0003677">
    <property type="term" value="F:DNA binding"/>
    <property type="evidence" value="ECO:0007669"/>
    <property type="project" value="InterPro"/>
</dbReference>
<dbReference type="Pfam" id="PF08281">
    <property type="entry name" value="Sigma70_r4_2"/>
    <property type="match status" value="1"/>
</dbReference>
<dbReference type="GO" id="GO:0016987">
    <property type="term" value="F:sigma factor activity"/>
    <property type="evidence" value="ECO:0007669"/>
    <property type="project" value="UniProtKB-KW"/>
</dbReference>
<reference evidence="8" key="1">
    <citation type="submission" date="2015-08" db="EMBL/GenBank/DDBJ databases">
        <authorList>
            <person name="Varghese N."/>
        </authorList>
    </citation>
    <scope>NUCLEOTIDE SEQUENCE [LARGE SCALE GENOMIC DNA]</scope>
    <source>
        <strain evidence="8">DSM 27374</strain>
    </source>
</reference>
<dbReference type="InterPro" id="IPR013324">
    <property type="entry name" value="RNA_pol_sigma_r3/r4-like"/>
</dbReference>
<dbReference type="InterPro" id="IPR036388">
    <property type="entry name" value="WH-like_DNA-bd_sf"/>
</dbReference>
<name>A0A0K6GQ56_9BACL</name>
<accession>A0A0K6GQ56</accession>
<evidence type="ECO:0000256" key="4">
    <source>
        <dbReference type="ARBA" id="ARBA00023163"/>
    </source>
</evidence>
<evidence type="ECO:0000313" key="7">
    <source>
        <dbReference type="EMBL" id="CUA80884.1"/>
    </source>
</evidence>
<dbReference type="InterPro" id="IPR013325">
    <property type="entry name" value="RNA_pol_sigma_r2"/>
</dbReference>
<evidence type="ECO:0000259" key="6">
    <source>
        <dbReference type="Pfam" id="PF08281"/>
    </source>
</evidence>
<gene>
    <name evidence="7" type="ORF">Ga0061060_1177</name>
</gene>
<dbReference type="SUPFAM" id="SSF88946">
    <property type="entry name" value="Sigma2 domain of RNA polymerase sigma factors"/>
    <property type="match status" value="1"/>
</dbReference>
<dbReference type="CDD" id="cd06171">
    <property type="entry name" value="Sigma70_r4"/>
    <property type="match status" value="1"/>
</dbReference>
<dbReference type="PANTHER" id="PTHR43133:SF60">
    <property type="entry name" value="RNA POLYMERASE SIGMA FACTOR SIGV"/>
    <property type="match status" value="1"/>
</dbReference>
<dbReference type="RefSeq" id="WP_082435724.1">
    <property type="nucleotide sequence ID" value="NZ_BAABDZ010000014.1"/>
</dbReference>
<dbReference type="SUPFAM" id="SSF88659">
    <property type="entry name" value="Sigma3 and sigma4 domains of RNA polymerase sigma factors"/>
    <property type="match status" value="1"/>
</dbReference>
<dbReference type="STRING" id="1325335.GCA_001418025_02196"/>
<dbReference type="EMBL" id="CYGZ01000017">
    <property type="protein sequence ID" value="CUA80884.1"/>
    <property type="molecule type" value="Genomic_DNA"/>
</dbReference>
<feature type="domain" description="RNA polymerase sigma-70 region 2" evidence="5">
    <location>
        <begin position="12"/>
        <end position="73"/>
    </location>
</feature>
<keyword evidence="8" id="KW-1185">Reference proteome</keyword>
<dbReference type="NCBIfam" id="TIGR02937">
    <property type="entry name" value="sigma70-ECF"/>
    <property type="match status" value="1"/>
</dbReference>
<dbReference type="InterPro" id="IPR013249">
    <property type="entry name" value="RNA_pol_sigma70_r4_t2"/>
</dbReference>
<protein>
    <submittedName>
        <fullName evidence="7">RNA polymerase sigma factor, sigma-70 family</fullName>
    </submittedName>
</protein>
<evidence type="ECO:0000259" key="5">
    <source>
        <dbReference type="Pfam" id="PF04542"/>
    </source>
</evidence>
<dbReference type="InterPro" id="IPR007627">
    <property type="entry name" value="RNA_pol_sigma70_r2"/>
</dbReference>
<dbReference type="Gene3D" id="1.10.10.10">
    <property type="entry name" value="Winged helix-like DNA-binding domain superfamily/Winged helix DNA-binding domain"/>
    <property type="match status" value="1"/>
</dbReference>